<evidence type="ECO:0000313" key="2">
    <source>
        <dbReference type="EMBL" id="AKB81756.1"/>
    </source>
</evidence>
<dbReference type="InterPro" id="IPR013783">
    <property type="entry name" value="Ig-like_fold"/>
</dbReference>
<evidence type="ECO:0000256" key="1">
    <source>
        <dbReference type="SAM" id="MobiDB-lite"/>
    </source>
</evidence>
<dbReference type="GeneID" id="24788693"/>
<name>A0A0E3SJF4_METBA</name>
<dbReference type="OrthoDB" id="103676at2157"/>
<dbReference type="PATRIC" id="fig|1434107.4.peg.1551"/>
<proteinExistence type="predicted"/>
<dbReference type="KEGG" id="mbak:MSBR3_1178"/>
<organism evidence="2 3">
    <name type="scientific">Methanosarcina barkeri 3</name>
    <dbReference type="NCBI Taxonomy" id="1434107"/>
    <lineage>
        <taxon>Archaea</taxon>
        <taxon>Methanobacteriati</taxon>
        <taxon>Methanobacteriota</taxon>
        <taxon>Stenosarchaea group</taxon>
        <taxon>Methanomicrobia</taxon>
        <taxon>Methanosarcinales</taxon>
        <taxon>Methanosarcinaceae</taxon>
        <taxon>Methanosarcina</taxon>
    </lineage>
</organism>
<reference evidence="2" key="1">
    <citation type="submission" date="2014-07" db="EMBL/GenBank/DDBJ databases">
        <title>Methanogenic archaea and the global carbon cycle.</title>
        <authorList>
            <person name="Henriksen J.R."/>
            <person name="Luke J."/>
            <person name="Reinhart S."/>
            <person name="Benedict M.N."/>
            <person name="Youngblut N.D."/>
            <person name="Metcalf M.E."/>
            <person name="Whitaker R.J."/>
            <person name="Metcalf W.W."/>
        </authorList>
    </citation>
    <scope>NUCLEOTIDE SEQUENCE [LARGE SCALE GENOMIC DNA]</scope>
    <source>
        <strain evidence="2">3</strain>
    </source>
</reference>
<feature type="region of interest" description="Disordered" evidence="1">
    <location>
        <begin position="135"/>
        <end position="181"/>
    </location>
</feature>
<sequence length="294" mass="32240">MKIKILILIVPLIISLQAASVYGMGVGVSPGNMSFKLAPGTSSEQPLYVINTGNETAKYNVFVNESAYQNWFTFSPSSFDLKAGEVKEVKVTLKVPDSAETDVKCKINIPCTVPGRIVGAGIIIPVYVELSTLEDSSSERVSSESSSSKGMSSGDSSSEVVSPDSNYSKGTENSSNPLNKIEVKDALKRSVEKNIDDRLNFTQNVTQNVTHIDEKLKDYAQKRNFTNPLTEIKVKEILQQFLVKNINVVFNFTQNITHLCEKLKEYVENLQVIGAGIFENATRSIDGTTKVLAI</sequence>
<dbReference type="Gene3D" id="2.60.40.10">
    <property type="entry name" value="Immunoglobulins"/>
    <property type="match status" value="1"/>
</dbReference>
<dbReference type="AlphaFoldDB" id="A0A0E3SJF4"/>
<dbReference type="HOGENOM" id="CLU_1025319_0_0_2"/>
<keyword evidence="3" id="KW-1185">Reference proteome</keyword>
<feature type="compositionally biased region" description="Low complexity" evidence="1">
    <location>
        <begin position="143"/>
        <end position="168"/>
    </location>
</feature>
<protein>
    <submittedName>
        <fullName evidence="2">Uncharacterized protein</fullName>
    </submittedName>
</protein>
<evidence type="ECO:0000313" key="3">
    <source>
        <dbReference type="Proteomes" id="UP000033066"/>
    </source>
</evidence>
<dbReference type="EMBL" id="CP009517">
    <property type="protein sequence ID" value="AKB81756.1"/>
    <property type="molecule type" value="Genomic_DNA"/>
</dbReference>
<dbReference type="Proteomes" id="UP000033066">
    <property type="component" value="Chromosome"/>
</dbReference>
<gene>
    <name evidence="2" type="ORF">MSBR3_1178</name>
</gene>
<accession>A0A0E3SJF4</accession>
<feature type="compositionally biased region" description="Polar residues" evidence="1">
    <location>
        <begin position="169"/>
        <end position="178"/>
    </location>
</feature>
<dbReference type="RefSeq" id="WP_052723310.1">
    <property type="nucleotide sequence ID" value="NZ_CP009517.1"/>
</dbReference>